<name>A0A6A6T7K9_9PLEO</name>
<accession>A0A6A6T7K9</accession>
<evidence type="ECO:0000313" key="1">
    <source>
        <dbReference type="EMBL" id="KAF2655750.1"/>
    </source>
</evidence>
<dbReference type="Proteomes" id="UP000799324">
    <property type="component" value="Unassembled WGS sequence"/>
</dbReference>
<reference evidence="1" key="1">
    <citation type="journal article" date="2020" name="Stud. Mycol.">
        <title>101 Dothideomycetes genomes: a test case for predicting lifestyles and emergence of pathogens.</title>
        <authorList>
            <person name="Haridas S."/>
            <person name="Albert R."/>
            <person name="Binder M."/>
            <person name="Bloem J."/>
            <person name="Labutti K."/>
            <person name="Salamov A."/>
            <person name="Andreopoulos B."/>
            <person name="Baker S."/>
            <person name="Barry K."/>
            <person name="Bills G."/>
            <person name="Bluhm B."/>
            <person name="Cannon C."/>
            <person name="Castanera R."/>
            <person name="Culley D."/>
            <person name="Daum C."/>
            <person name="Ezra D."/>
            <person name="Gonzalez J."/>
            <person name="Henrissat B."/>
            <person name="Kuo A."/>
            <person name="Liang C."/>
            <person name="Lipzen A."/>
            <person name="Lutzoni F."/>
            <person name="Magnuson J."/>
            <person name="Mondo S."/>
            <person name="Nolan M."/>
            <person name="Ohm R."/>
            <person name="Pangilinan J."/>
            <person name="Park H.-J."/>
            <person name="Ramirez L."/>
            <person name="Alfaro M."/>
            <person name="Sun H."/>
            <person name="Tritt A."/>
            <person name="Yoshinaga Y."/>
            <person name="Zwiers L.-H."/>
            <person name="Turgeon B."/>
            <person name="Goodwin S."/>
            <person name="Spatafora J."/>
            <person name="Crous P."/>
            <person name="Grigoriev I."/>
        </authorList>
    </citation>
    <scope>NUCLEOTIDE SEQUENCE</scope>
    <source>
        <strain evidence="1">CBS 122681</strain>
    </source>
</reference>
<evidence type="ECO:0000313" key="2">
    <source>
        <dbReference type="Proteomes" id="UP000799324"/>
    </source>
</evidence>
<dbReference type="AlphaFoldDB" id="A0A6A6T7K9"/>
<protein>
    <submittedName>
        <fullName evidence="1">Uncharacterized protein</fullName>
    </submittedName>
</protein>
<keyword evidence="2" id="KW-1185">Reference proteome</keyword>
<gene>
    <name evidence="1" type="ORF">K491DRAFT_716038</name>
</gene>
<organism evidence="1 2">
    <name type="scientific">Lophiostoma macrostomum CBS 122681</name>
    <dbReference type="NCBI Taxonomy" id="1314788"/>
    <lineage>
        <taxon>Eukaryota</taxon>
        <taxon>Fungi</taxon>
        <taxon>Dikarya</taxon>
        <taxon>Ascomycota</taxon>
        <taxon>Pezizomycotina</taxon>
        <taxon>Dothideomycetes</taxon>
        <taxon>Pleosporomycetidae</taxon>
        <taxon>Pleosporales</taxon>
        <taxon>Lophiostomataceae</taxon>
        <taxon>Lophiostoma</taxon>
    </lineage>
</organism>
<sequence>MSQISGPFATIPTTKASTLSRNLNDFFSLWAPYTLSLFTREENDSGYTQTADCWSAEILSAFRLCINLSDPEYFDRRITARETHLLILAALPRLVEFAQRALRDDVVKGTETEEWTWKDVEERGLEEEFGVIIEDDGTAEGRERPVRIVELDIRFPFVVDHAEGERRVERARVLGSVGFAEYYPEDC</sequence>
<proteinExistence type="predicted"/>
<dbReference type="EMBL" id="MU004345">
    <property type="protein sequence ID" value="KAF2655750.1"/>
    <property type="molecule type" value="Genomic_DNA"/>
</dbReference>